<accession>A0ABS5BS50</accession>
<evidence type="ECO:0000313" key="3">
    <source>
        <dbReference type="Proteomes" id="UP000676565"/>
    </source>
</evidence>
<dbReference type="EMBL" id="JAGKQQ010000001">
    <property type="protein sequence ID" value="MBP3956090.1"/>
    <property type="molecule type" value="Genomic_DNA"/>
</dbReference>
<name>A0ABS5BS50_9BACT</name>
<reference evidence="2 3" key="1">
    <citation type="submission" date="2021-04" db="EMBL/GenBank/DDBJ databases">
        <authorList>
            <person name="Ivanova A."/>
        </authorList>
    </citation>
    <scope>NUCLEOTIDE SEQUENCE [LARGE SCALE GENOMIC DNA]</scope>
    <source>
        <strain evidence="2 3">G18</strain>
    </source>
</reference>
<feature type="transmembrane region" description="Helical" evidence="1">
    <location>
        <begin position="12"/>
        <end position="34"/>
    </location>
</feature>
<protein>
    <submittedName>
        <fullName evidence="2">Uncharacterized protein</fullName>
    </submittedName>
</protein>
<dbReference type="Proteomes" id="UP000676565">
    <property type="component" value="Unassembled WGS sequence"/>
</dbReference>
<keyword evidence="3" id="KW-1185">Reference proteome</keyword>
<gene>
    <name evidence="2" type="ORF">J8F10_12435</name>
</gene>
<evidence type="ECO:0000313" key="2">
    <source>
        <dbReference type="EMBL" id="MBP3956090.1"/>
    </source>
</evidence>
<sequence length="112" mass="11600">MATHVGAGVMVVRLLLTALVALASGWYLVVLFAFSSMTGVSPSGSARWWGAALDRLYLSFDPGIASWPLSALLLLCGYFGARSLVALLRHIACRTAVAGAPLEPGAAPDPAT</sequence>
<proteinExistence type="predicted"/>
<comment type="caution">
    <text evidence="2">The sequence shown here is derived from an EMBL/GenBank/DDBJ whole genome shotgun (WGS) entry which is preliminary data.</text>
</comment>
<feature type="transmembrane region" description="Helical" evidence="1">
    <location>
        <begin position="64"/>
        <end position="81"/>
    </location>
</feature>
<evidence type="ECO:0000256" key="1">
    <source>
        <dbReference type="SAM" id="Phobius"/>
    </source>
</evidence>
<keyword evidence="1" id="KW-0472">Membrane</keyword>
<dbReference type="RefSeq" id="WP_210654125.1">
    <property type="nucleotide sequence ID" value="NZ_JAGKQQ010000001.1"/>
</dbReference>
<organism evidence="2 3">
    <name type="scientific">Gemmata palustris</name>
    <dbReference type="NCBI Taxonomy" id="2822762"/>
    <lineage>
        <taxon>Bacteria</taxon>
        <taxon>Pseudomonadati</taxon>
        <taxon>Planctomycetota</taxon>
        <taxon>Planctomycetia</taxon>
        <taxon>Gemmatales</taxon>
        <taxon>Gemmataceae</taxon>
        <taxon>Gemmata</taxon>
    </lineage>
</organism>
<keyword evidence="1" id="KW-1133">Transmembrane helix</keyword>
<keyword evidence="1" id="KW-0812">Transmembrane</keyword>